<dbReference type="Proteomes" id="UP000182101">
    <property type="component" value="Plasmid pAMCP48-600"/>
</dbReference>
<dbReference type="RefSeq" id="WP_071960799.1">
    <property type="nucleotide sequence ID" value="NZ_CP018025.1"/>
</dbReference>
<proteinExistence type="predicted"/>
<dbReference type="AlphaFoldDB" id="A0AAC9JGL5"/>
<geneLocation type="plasmid" evidence="2">
    <name>pamcp48-600</name>
</geneLocation>
<evidence type="ECO:0000313" key="2">
    <source>
        <dbReference type="Proteomes" id="UP000182101"/>
    </source>
</evidence>
<dbReference type="EMBL" id="CP018025">
    <property type="protein sequence ID" value="APD92186.1"/>
    <property type="molecule type" value="Genomic_DNA"/>
</dbReference>
<reference evidence="1 2" key="1">
    <citation type="submission" date="2016-11" db="EMBL/GenBank/DDBJ databases">
        <title>Networking in microbes: conjugative elements and plasmids in the genus Alteromonas.</title>
        <authorList>
            <person name="Lopez-Perez M."/>
            <person name="Ramon-Marco N."/>
            <person name="Rodriguez-Valera F."/>
        </authorList>
    </citation>
    <scope>NUCLEOTIDE SEQUENCE [LARGE SCALE GENOMIC DNA]</scope>
    <source>
        <strain evidence="1 2">CP48</strain>
        <plasmid evidence="2">pamcp48-600</plasmid>
    </source>
</reference>
<evidence type="ECO:0000313" key="1">
    <source>
        <dbReference type="EMBL" id="APD92186.1"/>
    </source>
</evidence>
<sequence length="414" mass="46309">MDKLRFIHGSHALPETPEDFSFRLFDYKSDPNNKTGLAHINNGLDSYGPGIYAFPVTEQSPARYDDVLGFRGHEGEGSVIGFSFHSVDQYTEEAILPSNQISSAAIDTDDWEQAIDVYLKELSARKGLDTSTFSEDIDKFVASWDEGASKEQIQEEYESLKASYPGVELQDYDPEDYNDAFEWESEVITASEELGPLSNIYDEFGGAAGVVEAALRSADTAWEFMVNVYNGIAVSSSGAGTQSWNGLFQEVLLRELSESSLNQIVYADVNLDPQGQKTEHSFCVVFGTHKVDIDVIEKKTLPLPESFISQIIEKGRETLREYDDSGLTTSQVKMKIEDIGLELTGERLPSAVTHEIAMERGDETYLRRAIRLNLAEPKIELWERQEGKAAEYSFPEITLGNDSSDNEQVLRVKR</sequence>
<name>A0AAC9JGL5_9ALTE</name>
<organism evidence="1 2">
    <name type="scientific">Alteromonas mediterranea</name>
    <dbReference type="NCBI Taxonomy" id="314275"/>
    <lineage>
        <taxon>Bacteria</taxon>
        <taxon>Pseudomonadati</taxon>
        <taxon>Pseudomonadota</taxon>
        <taxon>Gammaproteobacteria</taxon>
        <taxon>Alteromonadales</taxon>
        <taxon>Alteromonadaceae</taxon>
        <taxon>Alteromonas/Salinimonas group</taxon>
        <taxon>Alteromonas</taxon>
    </lineage>
</organism>
<gene>
    <name evidence="1" type="ORF">BM524_19905</name>
</gene>
<keyword evidence="1" id="KW-0614">Plasmid</keyword>
<accession>A0AAC9JGL5</accession>
<protein>
    <submittedName>
        <fullName evidence="1">Uncharacterized protein</fullName>
    </submittedName>
</protein>